<evidence type="ECO:0000313" key="2">
    <source>
        <dbReference type="Proteomes" id="UP000826661"/>
    </source>
</evidence>
<keyword evidence="2" id="KW-1185">Reference proteome</keyword>
<proteinExistence type="predicted"/>
<dbReference type="EMBL" id="CP075867">
    <property type="protein sequence ID" value="QYT00896.1"/>
    <property type="molecule type" value="Genomic_DNA"/>
</dbReference>
<gene>
    <name evidence="1" type="ORF">H0G86_007959</name>
</gene>
<dbReference type="Proteomes" id="UP000826661">
    <property type="component" value="Chromosome IV"/>
</dbReference>
<sequence>MLPTLQCTAGSFRSVTLRTYNLPLHTSRTIGFYLQSTVGLKASHPKTRQKTKCNSTVGHSSNTVGSLNGVCPELLRTKARSGRASLRSNLWNKGEEIPVLGEPEAAAARPGLTLIM</sequence>
<accession>A0A8G0LJN0</accession>
<protein>
    <submittedName>
        <fullName evidence="1">Uncharacterized protein</fullName>
    </submittedName>
</protein>
<evidence type="ECO:0000313" key="1">
    <source>
        <dbReference type="EMBL" id="QYT00896.1"/>
    </source>
</evidence>
<name>A0A8G0LJN0_9HYPO</name>
<dbReference type="AlphaFoldDB" id="A0A8G0LJN0"/>
<organism evidence="1 2">
    <name type="scientific">Trichoderma simmonsii</name>
    <dbReference type="NCBI Taxonomy" id="1491479"/>
    <lineage>
        <taxon>Eukaryota</taxon>
        <taxon>Fungi</taxon>
        <taxon>Dikarya</taxon>
        <taxon>Ascomycota</taxon>
        <taxon>Pezizomycotina</taxon>
        <taxon>Sordariomycetes</taxon>
        <taxon>Hypocreomycetidae</taxon>
        <taxon>Hypocreales</taxon>
        <taxon>Hypocreaceae</taxon>
        <taxon>Trichoderma</taxon>
    </lineage>
</organism>
<reference evidence="1 2" key="1">
    <citation type="journal article" date="2021" name="BMC Genomics">
        <title>Telomere-to-telomere genome assembly of asparaginase-producing Trichoderma simmonsii.</title>
        <authorList>
            <person name="Chung D."/>
            <person name="Kwon Y.M."/>
            <person name="Yang Y."/>
        </authorList>
    </citation>
    <scope>NUCLEOTIDE SEQUENCE [LARGE SCALE GENOMIC DNA]</scope>
    <source>
        <strain evidence="1 2">GH-Sj1</strain>
    </source>
</reference>